<dbReference type="AlphaFoldDB" id="A0A4Y1QMT4"/>
<evidence type="ECO:0000256" key="1">
    <source>
        <dbReference type="SAM" id="MobiDB-lite"/>
    </source>
</evidence>
<protein>
    <submittedName>
        <fullName evidence="2">Ribosomal L29e protein family</fullName>
    </submittedName>
</protein>
<gene>
    <name evidence="2" type="ORF">Prudu_001008</name>
</gene>
<proteinExistence type="predicted"/>
<organism evidence="2">
    <name type="scientific">Prunus dulcis</name>
    <name type="common">Almond</name>
    <name type="synonym">Amygdalus dulcis</name>
    <dbReference type="NCBI Taxonomy" id="3755"/>
    <lineage>
        <taxon>Eukaryota</taxon>
        <taxon>Viridiplantae</taxon>
        <taxon>Streptophyta</taxon>
        <taxon>Embryophyta</taxon>
        <taxon>Tracheophyta</taxon>
        <taxon>Spermatophyta</taxon>
        <taxon>Magnoliopsida</taxon>
        <taxon>eudicotyledons</taxon>
        <taxon>Gunneridae</taxon>
        <taxon>Pentapetalae</taxon>
        <taxon>rosids</taxon>
        <taxon>fabids</taxon>
        <taxon>Rosales</taxon>
        <taxon>Rosaceae</taxon>
        <taxon>Amygdaloideae</taxon>
        <taxon>Amygdaleae</taxon>
        <taxon>Prunus</taxon>
    </lineage>
</organism>
<sequence>MEGDGQVEEPHRSQPVPQGSQERHQEASEASPHFNQRDGPQVPAEPKVRQEAQQHQERISHRGRIEWERTSNHGSFWVLVVRIEWIEMNATKEFDQISEECSLYTPIHHALDFMPLSLQRGSRSRLHAYLISIRQQELRLHANLILFQMPLEWMPLVSLSRVIPLVSPVRLVSS</sequence>
<dbReference type="EMBL" id="AP019297">
    <property type="protein sequence ID" value="BBG93097.1"/>
    <property type="molecule type" value="Genomic_DNA"/>
</dbReference>
<reference evidence="2" key="1">
    <citation type="journal article" date="2019" name="Science">
        <title>Mutation of a bHLH transcription factor allowed almond domestication.</title>
        <authorList>
            <person name="Sanchez-Perez R."/>
            <person name="Pavan S."/>
            <person name="Mazzeo R."/>
            <person name="Moldovan C."/>
            <person name="Aiese Cigliano R."/>
            <person name="Del Cueto J."/>
            <person name="Ricciardi F."/>
            <person name="Lotti C."/>
            <person name="Ricciardi L."/>
            <person name="Dicenta F."/>
            <person name="Lopez-Marques R.L."/>
            <person name="Lindberg Moller B."/>
        </authorList>
    </citation>
    <scope>NUCLEOTIDE SEQUENCE</scope>
</reference>
<name>A0A4Y1QMT4_PRUDU</name>
<feature type="compositionally biased region" description="Basic and acidic residues" evidence="1">
    <location>
        <begin position="46"/>
        <end position="60"/>
    </location>
</feature>
<feature type="region of interest" description="Disordered" evidence="1">
    <location>
        <begin position="1"/>
        <end position="60"/>
    </location>
</feature>
<evidence type="ECO:0000313" key="2">
    <source>
        <dbReference type="EMBL" id="BBG93097.1"/>
    </source>
</evidence>
<accession>A0A4Y1QMT4</accession>